<dbReference type="OrthoDB" id="4408039at2"/>
<reference evidence="2 3" key="1">
    <citation type="submission" date="2018-02" db="EMBL/GenBank/DDBJ databases">
        <title>Corynebacterium alimpuense sp. nov., a marine obligate actinomycete isolated from sediments of Valparaiso bay, Chile.</title>
        <authorList>
            <person name="Claverias F."/>
            <person name="Gonzales-Siles L."/>
            <person name="Salva-Serra F."/>
            <person name="Inganaes E."/>
            <person name="Molin K."/>
            <person name="Cumsille A."/>
            <person name="Undabarrena A."/>
            <person name="Couve E."/>
            <person name="Moore E.R.B."/>
            <person name="Gomila M."/>
            <person name="Camara B."/>
        </authorList>
    </citation>
    <scope>NUCLEOTIDE SEQUENCE [LARGE SCALE GENOMIC DNA]</scope>
    <source>
        <strain evidence="2 3">CCUG 69366</strain>
    </source>
</reference>
<proteinExistence type="predicted"/>
<comment type="caution">
    <text evidence="2">The sequence shown here is derived from an EMBL/GenBank/DDBJ whole genome shotgun (WGS) entry which is preliminary data.</text>
</comment>
<keyword evidence="3" id="KW-1185">Reference proteome</keyword>
<dbReference type="Gene3D" id="3.40.630.30">
    <property type="match status" value="1"/>
</dbReference>
<name>A0A3M8KA55_9CORY</name>
<dbReference type="SUPFAM" id="SSF55729">
    <property type="entry name" value="Acyl-CoA N-acyltransferases (Nat)"/>
    <property type="match status" value="1"/>
</dbReference>
<protein>
    <recommendedName>
        <fullName evidence="1">N-acetyltransferase domain-containing protein</fullName>
    </recommendedName>
</protein>
<evidence type="ECO:0000313" key="3">
    <source>
        <dbReference type="Proteomes" id="UP000266975"/>
    </source>
</evidence>
<dbReference type="EMBL" id="PTJO01000003">
    <property type="protein sequence ID" value="RNE49338.1"/>
    <property type="molecule type" value="Genomic_DNA"/>
</dbReference>
<dbReference type="RefSeq" id="WP_123047385.1">
    <property type="nucleotide sequence ID" value="NZ_PTJO01000003.1"/>
</dbReference>
<evidence type="ECO:0000313" key="2">
    <source>
        <dbReference type="EMBL" id="RNE49338.1"/>
    </source>
</evidence>
<dbReference type="Pfam" id="PF13302">
    <property type="entry name" value="Acetyltransf_3"/>
    <property type="match status" value="1"/>
</dbReference>
<dbReference type="InterPro" id="IPR016181">
    <property type="entry name" value="Acyl_CoA_acyltransferase"/>
</dbReference>
<dbReference type="Proteomes" id="UP000266975">
    <property type="component" value="Unassembled WGS sequence"/>
</dbReference>
<sequence>MFVHFDRPVPGWEPADGIRTLVFLANLAAQETTGDTASSTSTERLVHRLVGSTVHDVLALALIDDLPVPPGSKLSDLGYPLVPATGDDDTELVDDAEGFLLLGLPLQEDTGVVEVEFILDAGYLPIPGEVLEAEGKHVIHRLLAEAERVARVIGRNTLQTWLLHSPDEPAGTGEFADLLREYGYLPGLTEIQGFVDIQSNIATTAIGESLPQDASLRAEIIRDLCVPEALIPGLIELYRLASVEVPHGSLDAEPVEWTPRRLHQAAKRVVTTERSMLSVLLIDDSGVIGLSEVTCHPGSDPDVLEQGITIIHPRARGRGLGLLLKRELLHAVATELPAARRIYTSCASVNSAMIAVNEALGWRVLSGGSGWQKHLPTV</sequence>
<dbReference type="AlphaFoldDB" id="A0A3M8KA55"/>
<evidence type="ECO:0000259" key="1">
    <source>
        <dbReference type="Pfam" id="PF13302"/>
    </source>
</evidence>
<accession>A0A3M8KA55</accession>
<dbReference type="GO" id="GO:0016747">
    <property type="term" value="F:acyltransferase activity, transferring groups other than amino-acyl groups"/>
    <property type="evidence" value="ECO:0007669"/>
    <property type="project" value="InterPro"/>
</dbReference>
<gene>
    <name evidence="2" type="ORF">C5L39_02940</name>
</gene>
<feature type="domain" description="N-acetyltransferase" evidence="1">
    <location>
        <begin position="261"/>
        <end position="362"/>
    </location>
</feature>
<dbReference type="InterPro" id="IPR000182">
    <property type="entry name" value="GNAT_dom"/>
</dbReference>
<organism evidence="2 3">
    <name type="scientific">Corynebacterium alimapuense</name>
    <dbReference type="NCBI Taxonomy" id="1576874"/>
    <lineage>
        <taxon>Bacteria</taxon>
        <taxon>Bacillati</taxon>
        <taxon>Actinomycetota</taxon>
        <taxon>Actinomycetes</taxon>
        <taxon>Mycobacteriales</taxon>
        <taxon>Corynebacteriaceae</taxon>
        <taxon>Corynebacterium</taxon>
    </lineage>
</organism>